<dbReference type="AlphaFoldDB" id="A0ABD1JJI8"/>
<organism evidence="3 4">
    <name type="scientific">Coilia grayii</name>
    <name type="common">Gray's grenadier anchovy</name>
    <dbReference type="NCBI Taxonomy" id="363190"/>
    <lineage>
        <taxon>Eukaryota</taxon>
        <taxon>Metazoa</taxon>
        <taxon>Chordata</taxon>
        <taxon>Craniata</taxon>
        <taxon>Vertebrata</taxon>
        <taxon>Euteleostomi</taxon>
        <taxon>Actinopterygii</taxon>
        <taxon>Neopterygii</taxon>
        <taxon>Teleostei</taxon>
        <taxon>Clupei</taxon>
        <taxon>Clupeiformes</taxon>
        <taxon>Clupeoidei</taxon>
        <taxon>Engraulidae</taxon>
        <taxon>Coilinae</taxon>
        <taxon>Coilia</taxon>
    </lineage>
</organism>
<comment type="caution">
    <text evidence="3">The sequence shown here is derived from an EMBL/GenBank/DDBJ whole genome shotgun (WGS) entry which is preliminary data.</text>
</comment>
<evidence type="ECO:0000313" key="3">
    <source>
        <dbReference type="EMBL" id="KAL2086896.1"/>
    </source>
</evidence>
<dbReference type="InterPro" id="IPR014716">
    <property type="entry name" value="Fibrinogen_a/b/g_C_1"/>
</dbReference>
<proteinExistence type="predicted"/>
<evidence type="ECO:0000256" key="1">
    <source>
        <dbReference type="SAM" id="SignalP"/>
    </source>
</evidence>
<sequence length="258" mass="29707">MMVYRYIGLLFPLLLLVQSFPINQESLPLDCEDVFMNGSRHDGVYTIYPFGKEKPLEVYCDMGCNENESHEGGQWTVIQRRFDGMVNFFRNYEQYMNYFGVKDGEYWLGLRNIHLLTWGGRYALQVDMEDYEGGRASALYNYFHVESENSGFVLRFSDFKNLGAGNALASHNGAMFSTYDNDQDGNSWSYCAWPNTRGGFWFNSYSNCLTANTNGLYRLEGNHHSGLEGIYWSTWSPASLKSITMKIKRRPVAELIAE</sequence>
<evidence type="ECO:0000259" key="2">
    <source>
        <dbReference type="PROSITE" id="PS51406"/>
    </source>
</evidence>
<protein>
    <recommendedName>
        <fullName evidence="2">Fibrinogen C-terminal domain-containing protein</fullName>
    </recommendedName>
</protein>
<dbReference type="Proteomes" id="UP001591681">
    <property type="component" value="Unassembled WGS sequence"/>
</dbReference>
<feature type="chain" id="PRO_5044867748" description="Fibrinogen C-terminal domain-containing protein" evidence="1">
    <location>
        <begin position="20"/>
        <end position="258"/>
    </location>
</feature>
<gene>
    <name evidence="3" type="ORF">ACEWY4_017955</name>
</gene>
<feature type="domain" description="Fibrinogen C-terminal" evidence="2">
    <location>
        <begin position="22"/>
        <end position="251"/>
    </location>
</feature>
<dbReference type="PANTHER" id="PTHR19143:SF225">
    <property type="entry name" value="MICROFIBRIL-ASSOCIATED GLYCOPROTEIN 4"/>
    <property type="match status" value="1"/>
</dbReference>
<dbReference type="PROSITE" id="PS51406">
    <property type="entry name" value="FIBRINOGEN_C_2"/>
    <property type="match status" value="1"/>
</dbReference>
<dbReference type="InterPro" id="IPR002181">
    <property type="entry name" value="Fibrinogen_a/b/g_C_dom"/>
</dbReference>
<dbReference type="SMART" id="SM00186">
    <property type="entry name" value="FBG"/>
    <property type="match status" value="1"/>
</dbReference>
<dbReference type="InterPro" id="IPR050373">
    <property type="entry name" value="Fibrinogen_C-term_domain"/>
</dbReference>
<keyword evidence="1" id="KW-0732">Signal</keyword>
<dbReference type="SUPFAM" id="SSF56496">
    <property type="entry name" value="Fibrinogen C-terminal domain-like"/>
    <property type="match status" value="1"/>
</dbReference>
<feature type="signal peptide" evidence="1">
    <location>
        <begin position="1"/>
        <end position="19"/>
    </location>
</feature>
<dbReference type="InterPro" id="IPR036056">
    <property type="entry name" value="Fibrinogen-like_C"/>
</dbReference>
<dbReference type="Pfam" id="PF00147">
    <property type="entry name" value="Fibrinogen_C"/>
    <property type="match status" value="1"/>
</dbReference>
<keyword evidence="4" id="KW-1185">Reference proteome</keyword>
<dbReference type="PANTHER" id="PTHR19143">
    <property type="entry name" value="FIBRINOGEN/TENASCIN/ANGIOPOEITIN"/>
    <property type="match status" value="1"/>
</dbReference>
<dbReference type="EMBL" id="JBHFQA010000015">
    <property type="protein sequence ID" value="KAL2086896.1"/>
    <property type="molecule type" value="Genomic_DNA"/>
</dbReference>
<name>A0ABD1JJI8_9TELE</name>
<evidence type="ECO:0000313" key="4">
    <source>
        <dbReference type="Proteomes" id="UP001591681"/>
    </source>
</evidence>
<accession>A0ABD1JJI8</accession>
<dbReference type="Gene3D" id="3.90.215.10">
    <property type="entry name" value="Gamma Fibrinogen, chain A, domain 1"/>
    <property type="match status" value="1"/>
</dbReference>
<reference evidence="3 4" key="1">
    <citation type="submission" date="2024-09" db="EMBL/GenBank/DDBJ databases">
        <title>A chromosome-level genome assembly of Gray's grenadier anchovy, Coilia grayii.</title>
        <authorList>
            <person name="Fu Z."/>
        </authorList>
    </citation>
    <scope>NUCLEOTIDE SEQUENCE [LARGE SCALE GENOMIC DNA]</scope>
    <source>
        <strain evidence="3">G4</strain>
        <tissue evidence="3">Muscle</tissue>
    </source>
</reference>
<dbReference type="CDD" id="cd00087">
    <property type="entry name" value="FReD"/>
    <property type="match status" value="1"/>
</dbReference>